<evidence type="ECO:0000313" key="2">
    <source>
        <dbReference type="EMBL" id="CAH2003060.1"/>
    </source>
</evidence>
<protein>
    <submittedName>
        <fullName evidence="2">Uncharacterized protein</fullName>
    </submittedName>
</protein>
<gene>
    <name evidence="2" type="ORF">ACAOBT_LOCUS27154</name>
</gene>
<accession>A0A9P0PZI7</accession>
<dbReference type="Proteomes" id="UP001152888">
    <property type="component" value="Unassembled WGS sequence"/>
</dbReference>
<name>A0A9P0PZI7_ACAOB</name>
<evidence type="ECO:0000313" key="3">
    <source>
        <dbReference type="Proteomes" id="UP001152888"/>
    </source>
</evidence>
<evidence type="ECO:0000256" key="1">
    <source>
        <dbReference type="SAM" id="MobiDB-lite"/>
    </source>
</evidence>
<feature type="region of interest" description="Disordered" evidence="1">
    <location>
        <begin position="1"/>
        <end position="40"/>
    </location>
</feature>
<dbReference type="EMBL" id="CAKOFQ010007527">
    <property type="protein sequence ID" value="CAH2003060.1"/>
    <property type="molecule type" value="Genomic_DNA"/>
</dbReference>
<sequence length="40" mass="4374">MTVKLWGQPNTADVPGIHGEPTVSPIGVYKKTEPSDHEEK</sequence>
<dbReference type="AlphaFoldDB" id="A0A9P0PZI7"/>
<organism evidence="2 3">
    <name type="scientific">Acanthoscelides obtectus</name>
    <name type="common">Bean weevil</name>
    <name type="synonym">Bruchus obtectus</name>
    <dbReference type="NCBI Taxonomy" id="200917"/>
    <lineage>
        <taxon>Eukaryota</taxon>
        <taxon>Metazoa</taxon>
        <taxon>Ecdysozoa</taxon>
        <taxon>Arthropoda</taxon>
        <taxon>Hexapoda</taxon>
        <taxon>Insecta</taxon>
        <taxon>Pterygota</taxon>
        <taxon>Neoptera</taxon>
        <taxon>Endopterygota</taxon>
        <taxon>Coleoptera</taxon>
        <taxon>Polyphaga</taxon>
        <taxon>Cucujiformia</taxon>
        <taxon>Chrysomeloidea</taxon>
        <taxon>Chrysomelidae</taxon>
        <taxon>Bruchinae</taxon>
        <taxon>Bruchini</taxon>
        <taxon>Acanthoscelides</taxon>
    </lineage>
</organism>
<feature type="compositionally biased region" description="Basic and acidic residues" evidence="1">
    <location>
        <begin position="30"/>
        <end position="40"/>
    </location>
</feature>
<keyword evidence="3" id="KW-1185">Reference proteome</keyword>
<comment type="caution">
    <text evidence="2">The sequence shown here is derived from an EMBL/GenBank/DDBJ whole genome shotgun (WGS) entry which is preliminary data.</text>
</comment>
<proteinExistence type="predicted"/>
<reference evidence="2" key="1">
    <citation type="submission" date="2022-03" db="EMBL/GenBank/DDBJ databases">
        <authorList>
            <person name="Sayadi A."/>
        </authorList>
    </citation>
    <scope>NUCLEOTIDE SEQUENCE</scope>
</reference>